<evidence type="ECO:0000313" key="2">
    <source>
        <dbReference type="Proteomes" id="UP000799764"/>
    </source>
</evidence>
<proteinExistence type="predicted"/>
<sequence length="119" mass="13148">MGPNTQVPDGRTKSSSGIIISSQSTIFLNAVSWVDFKIFVADLLKHYKVQHVSAPFSSCASFHANSCQGLWSWNIIRAEDWTGPRPPNSPHRRLPRIDDKDLVTNISSSITRSVPGCPL</sequence>
<organism evidence="1 2">
    <name type="scientific">Karstenula rhodostoma CBS 690.94</name>
    <dbReference type="NCBI Taxonomy" id="1392251"/>
    <lineage>
        <taxon>Eukaryota</taxon>
        <taxon>Fungi</taxon>
        <taxon>Dikarya</taxon>
        <taxon>Ascomycota</taxon>
        <taxon>Pezizomycotina</taxon>
        <taxon>Dothideomycetes</taxon>
        <taxon>Pleosporomycetidae</taxon>
        <taxon>Pleosporales</taxon>
        <taxon>Massarineae</taxon>
        <taxon>Didymosphaeriaceae</taxon>
        <taxon>Karstenula</taxon>
    </lineage>
</organism>
<name>A0A9P4P5M1_9PLEO</name>
<dbReference type="OrthoDB" id="417481at2759"/>
<keyword evidence="2" id="KW-1185">Reference proteome</keyword>
<accession>A0A9P4P5M1</accession>
<dbReference type="EMBL" id="MU001511">
    <property type="protein sequence ID" value="KAF2438820.1"/>
    <property type="molecule type" value="Genomic_DNA"/>
</dbReference>
<reference evidence="1" key="1">
    <citation type="journal article" date="2020" name="Stud. Mycol.">
        <title>101 Dothideomycetes genomes: a test case for predicting lifestyles and emergence of pathogens.</title>
        <authorList>
            <person name="Haridas S."/>
            <person name="Albert R."/>
            <person name="Binder M."/>
            <person name="Bloem J."/>
            <person name="Labutti K."/>
            <person name="Salamov A."/>
            <person name="Andreopoulos B."/>
            <person name="Baker S."/>
            <person name="Barry K."/>
            <person name="Bills G."/>
            <person name="Bluhm B."/>
            <person name="Cannon C."/>
            <person name="Castanera R."/>
            <person name="Culley D."/>
            <person name="Daum C."/>
            <person name="Ezra D."/>
            <person name="Gonzalez J."/>
            <person name="Henrissat B."/>
            <person name="Kuo A."/>
            <person name="Liang C."/>
            <person name="Lipzen A."/>
            <person name="Lutzoni F."/>
            <person name="Magnuson J."/>
            <person name="Mondo S."/>
            <person name="Nolan M."/>
            <person name="Ohm R."/>
            <person name="Pangilinan J."/>
            <person name="Park H.-J."/>
            <person name="Ramirez L."/>
            <person name="Alfaro M."/>
            <person name="Sun H."/>
            <person name="Tritt A."/>
            <person name="Yoshinaga Y."/>
            <person name="Zwiers L.-H."/>
            <person name="Turgeon B."/>
            <person name="Goodwin S."/>
            <person name="Spatafora J."/>
            <person name="Crous P."/>
            <person name="Grigoriev I."/>
        </authorList>
    </citation>
    <scope>NUCLEOTIDE SEQUENCE</scope>
    <source>
        <strain evidence="1">CBS 690.94</strain>
    </source>
</reference>
<evidence type="ECO:0000313" key="1">
    <source>
        <dbReference type="EMBL" id="KAF2438820.1"/>
    </source>
</evidence>
<comment type="caution">
    <text evidence="1">The sequence shown here is derived from an EMBL/GenBank/DDBJ whole genome shotgun (WGS) entry which is preliminary data.</text>
</comment>
<dbReference type="Proteomes" id="UP000799764">
    <property type="component" value="Unassembled WGS sequence"/>
</dbReference>
<dbReference type="AlphaFoldDB" id="A0A9P4P5M1"/>
<gene>
    <name evidence="1" type="ORF">P171DRAFT_156933</name>
</gene>
<protein>
    <submittedName>
        <fullName evidence="1">Uncharacterized protein</fullName>
    </submittedName>
</protein>